<reference evidence="2" key="1">
    <citation type="journal article" date="2005" name="Nature">
        <title>The map-based sequence of the rice genome.</title>
        <authorList>
            <consortium name="International rice genome sequencing project (IRGSP)"/>
            <person name="Matsumoto T."/>
            <person name="Wu J."/>
            <person name="Kanamori H."/>
            <person name="Katayose Y."/>
            <person name="Fujisawa M."/>
            <person name="Namiki N."/>
            <person name="Mizuno H."/>
            <person name="Yamamoto K."/>
            <person name="Antonio B.A."/>
            <person name="Baba T."/>
            <person name="Sakata K."/>
            <person name="Nagamura Y."/>
            <person name="Aoki H."/>
            <person name="Arikawa K."/>
            <person name="Arita K."/>
            <person name="Bito T."/>
            <person name="Chiden Y."/>
            <person name="Fujitsuka N."/>
            <person name="Fukunaka R."/>
            <person name="Hamada M."/>
            <person name="Harada C."/>
            <person name="Hayashi A."/>
            <person name="Hijishita S."/>
            <person name="Honda M."/>
            <person name="Hosokawa S."/>
            <person name="Ichikawa Y."/>
            <person name="Idonuma A."/>
            <person name="Iijima M."/>
            <person name="Ikeda M."/>
            <person name="Ikeno M."/>
            <person name="Ito K."/>
            <person name="Ito S."/>
            <person name="Ito T."/>
            <person name="Ito Y."/>
            <person name="Ito Y."/>
            <person name="Iwabuchi A."/>
            <person name="Kamiya K."/>
            <person name="Karasawa W."/>
            <person name="Kurita K."/>
            <person name="Katagiri S."/>
            <person name="Kikuta A."/>
            <person name="Kobayashi H."/>
            <person name="Kobayashi N."/>
            <person name="Machita K."/>
            <person name="Maehara T."/>
            <person name="Masukawa M."/>
            <person name="Mizubayashi T."/>
            <person name="Mukai Y."/>
            <person name="Nagasaki H."/>
            <person name="Nagata Y."/>
            <person name="Naito S."/>
            <person name="Nakashima M."/>
            <person name="Nakama Y."/>
            <person name="Nakamichi Y."/>
            <person name="Nakamura M."/>
            <person name="Meguro A."/>
            <person name="Negishi M."/>
            <person name="Ohta I."/>
            <person name="Ohta T."/>
            <person name="Okamoto M."/>
            <person name="Ono N."/>
            <person name="Saji S."/>
            <person name="Sakaguchi M."/>
            <person name="Sakai K."/>
            <person name="Shibata M."/>
            <person name="Shimokawa T."/>
            <person name="Song J."/>
            <person name="Takazaki Y."/>
            <person name="Terasawa K."/>
            <person name="Tsugane M."/>
            <person name="Tsuji K."/>
            <person name="Ueda S."/>
            <person name="Waki K."/>
            <person name="Yamagata H."/>
            <person name="Yamamoto M."/>
            <person name="Yamamoto S."/>
            <person name="Yamane H."/>
            <person name="Yoshiki S."/>
            <person name="Yoshihara R."/>
            <person name="Yukawa K."/>
            <person name="Zhong H."/>
            <person name="Yano M."/>
            <person name="Yuan Q."/>
            <person name="Ouyang S."/>
            <person name="Liu J."/>
            <person name="Jones K.M."/>
            <person name="Gansberger K."/>
            <person name="Moffat K."/>
            <person name="Hill J."/>
            <person name="Bera J."/>
            <person name="Fadrosh D."/>
            <person name="Jin S."/>
            <person name="Johri S."/>
            <person name="Kim M."/>
            <person name="Overton L."/>
            <person name="Reardon M."/>
            <person name="Tsitrin T."/>
            <person name="Vuong H."/>
            <person name="Weaver B."/>
            <person name="Ciecko A."/>
            <person name="Tallon L."/>
            <person name="Jackson J."/>
            <person name="Pai G."/>
            <person name="Aken S.V."/>
            <person name="Utterback T."/>
            <person name="Reidmuller S."/>
            <person name="Feldblyum T."/>
            <person name="Hsiao J."/>
            <person name="Zismann V."/>
            <person name="Iobst S."/>
            <person name="de Vazeille A.R."/>
            <person name="Buell C.R."/>
            <person name="Ying K."/>
            <person name="Li Y."/>
            <person name="Lu T."/>
            <person name="Huang Y."/>
            <person name="Zhao Q."/>
            <person name="Feng Q."/>
            <person name="Zhang L."/>
            <person name="Zhu J."/>
            <person name="Weng Q."/>
            <person name="Mu J."/>
            <person name="Lu Y."/>
            <person name="Fan D."/>
            <person name="Liu Y."/>
            <person name="Guan J."/>
            <person name="Zhang Y."/>
            <person name="Yu S."/>
            <person name="Liu X."/>
            <person name="Zhang Y."/>
            <person name="Hong G."/>
            <person name="Han B."/>
            <person name="Choisne N."/>
            <person name="Demange N."/>
            <person name="Orjeda G."/>
            <person name="Samain S."/>
            <person name="Cattolico L."/>
            <person name="Pelletier E."/>
            <person name="Couloux A."/>
            <person name="Segurens B."/>
            <person name="Wincker P."/>
            <person name="D'Hont A."/>
            <person name="Scarpelli C."/>
            <person name="Weissenbach J."/>
            <person name="Salanoubat M."/>
            <person name="Quetier F."/>
            <person name="Yu Y."/>
            <person name="Kim H.R."/>
            <person name="Rambo T."/>
            <person name="Currie J."/>
            <person name="Collura K."/>
            <person name="Luo M."/>
            <person name="Yang T."/>
            <person name="Ammiraju J.S.S."/>
            <person name="Engler F."/>
            <person name="Soderlund C."/>
            <person name="Wing R.A."/>
            <person name="Palmer L.E."/>
            <person name="de la Bastide M."/>
            <person name="Spiegel L."/>
            <person name="Nascimento L."/>
            <person name="Zutavern T."/>
            <person name="O'Shaughnessy A."/>
            <person name="Dike S."/>
            <person name="Dedhia N."/>
            <person name="Preston R."/>
            <person name="Balija V."/>
            <person name="McCombie W.R."/>
            <person name="Chow T."/>
            <person name="Chen H."/>
            <person name="Chung M."/>
            <person name="Chen C."/>
            <person name="Shaw J."/>
            <person name="Wu H."/>
            <person name="Hsiao K."/>
            <person name="Chao Y."/>
            <person name="Chu M."/>
            <person name="Cheng C."/>
            <person name="Hour A."/>
            <person name="Lee P."/>
            <person name="Lin S."/>
            <person name="Lin Y."/>
            <person name="Liou J."/>
            <person name="Liu S."/>
            <person name="Hsing Y."/>
            <person name="Raghuvanshi S."/>
            <person name="Mohanty A."/>
            <person name="Bharti A.K."/>
            <person name="Gaur A."/>
            <person name="Gupta V."/>
            <person name="Kumar D."/>
            <person name="Ravi V."/>
            <person name="Vij S."/>
            <person name="Kapur A."/>
            <person name="Khurana P."/>
            <person name="Khurana P."/>
            <person name="Khurana J.P."/>
            <person name="Tyagi A.K."/>
            <person name="Gaikwad K."/>
            <person name="Singh A."/>
            <person name="Dalal V."/>
            <person name="Srivastava S."/>
            <person name="Dixit A."/>
            <person name="Pal A.K."/>
            <person name="Ghazi I.A."/>
            <person name="Yadav M."/>
            <person name="Pandit A."/>
            <person name="Bhargava A."/>
            <person name="Sureshbabu K."/>
            <person name="Batra K."/>
            <person name="Sharma T.R."/>
            <person name="Mohapatra T."/>
            <person name="Singh N.K."/>
            <person name="Messing J."/>
            <person name="Nelson A.B."/>
            <person name="Fuks G."/>
            <person name="Kavchok S."/>
            <person name="Keizer G."/>
            <person name="Linton E."/>
            <person name="Llaca V."/>
            <person name="Song R."/>
            <person name="Tanyolac B."/>
            <person name="Young S."/>
            <person name="Ho-Il K."/>
            <person name="Hahn J.H."/>
            <person name="Sangsakoo G."/>
            <person name="Vanavichit A."/>
            <person name="de Mattos Luiz.A.T."/>
            <person name="Zimmer P.D."/>
            <person name="Malone G."/>
            <person name="Dellagostin O."/>
            <person name="de Oliveira A.C."/>
            <person name="Bevan M."/>
            <person name="Bancroft I."/>
            <person name="Minx P."/>
            <person name="Cordum H."/>
            <person name="Wilson R."/>
            <person name="Cheng Z."/>
            <person name="Jin W."/>
            <person name="Jiang J."/>
            <person name="Leong S.A."/>
            <person name="Iwama H."/>
            <person name="Gojobori T."/>
            <person name="Itoh T."/>
            <person name="Niimura Y."/>
            <person name="Fujii Y."/>
            <person name="Habara T."/>
            <person name="Sakai H."/>
            <person name="Sato Y."/>
            <person name="Wilson G."/>
            <person name="Kumar K."/>
            <person name="McCouch S."/>
            <person name="Juretic N."/>
            <person name="Hoen D."/>
            <person name="Wright S."/>
            <person name="Bruskiewich R."/>
            <person name="Bureau T."/>
            <person name="Miyao A."/>
            <person name="Hirochika H."/>
            <person name="Nishikawa T."/>
            <person name="Kadowaki K."/>
            <person name="Sugiura M."/>
            <person name="Burr B."/>
            <person name="Sasaki T."/>
        </authorList>
    </citation>
    <scope>NUCLEOTIDE SEQUENCE [LARGE SCALE GENOMIC DNA]</scope>
    <source>
        <strain evidence="2">cv. Nipponbare</strain>
    </source>
</reference>
<accession>Q654T0</accession>
<evidence type="ECO:0000313" key="1">
    <source>
        <dbReference type="EMBL" id="BAD45687.1"/>
    </source>
</evidence>
<organism evidence="1 2">
    <name type="scientific">Oryza sativa subsp. japonica</name>
    <name type="common">Rice</name>
    <dbReference type="NCBI Taxonomy" id="39947"/>
    <lineage>
        <taxon>Eukaryota</taxon>
        <taxon>Viridiplantae</taxon>
        <taxon>Streptophyta</taxon>
        <taxon>Embryophyta</taxon>
        <taxon>Tracheophyta</taxon>
        <taxon>Spermatophyta</taxon>
        <taxon>Magnoliopsida</taxon>
        <taxon>Liliopsida</taxon>
        <taxon>Poales</taxon>
        <taxon>Poaceae</taxon>
        <taxon>BOP clade</taxon>
        <taxon>Oryzoideae</taxon>
        <taxon>Oryzeae</taxon>
        <taxon>Oryzinae</taxon>
        <taxon>Oryza</taxon>
        <taxon>Oryza sativa</taxon>
    </lineage>
</organism>
<sequence>MANDWRSGELGLNRQWVEERRRTCCCTAPLRPPSSVDHLFNPTRATSAHFATNIVFSVNAAQPIGATLIACTYLPIELLSSQDIERHPDILDASRKRISYGSTIHVQLQFHV</sequence>
<dbReference type="EMBL" id="AP004328">
    <property type="protein sequence ID" value="BAD45687.1"/>
    <property type="molecule type" value="Genomic_DNA"/>
</dbReference>
<dbReference type="AlphaFoldDB" id="Q654T0"/>
<protein>
    <submittedName>
        <fullName evidence="1">Uncharacterized protein</fullName>
    </submittedName>
</protein>
<reference evidence="2" key="2">
    <citation type="journal article" date="2008" name="Nucleic Acids Res.">
        <title>The rice annotation project database (RAP-DB): 2008 update.</title>
        <authorList>
            <consortium name="The rice annotation project (RAP)"/>
        </authorList>
    </citation>
    <scope>GENOME REANNOTATION</scope>
    <source>
        <strain evidence="2">cv. Nipponbare</strain>
    </source>
</reference>
<evidence type="ECO:0000313" key="2">
    <source>
        <dbReference type="Proteomes" id="UP000000763"/>
    </source>
</evidence>
<proteinExistence type="predicted"/>
<dbReference type="Proteomes" id="UP000000763">
    <property type="component" value="Chromosome 6"/>
</dbReference>
<name>Q654T0_ORYSJ</name>
<gene>
    <name evidence="1" type="primary">OJ1616_B03.33</name>
</gene>